<evidence type="ECO:0000256" key="7">
    <source>
        <dbReference type="ARBA" id="ARBA00022801"/>
    </source>
</evidence>
<accession>A0A2L2U598</accession>
<dbReference type="Proteomes" id="UP000245910">
    <property type="component" value="Chromosome III"/>
</dbReference>
<keyword evidence="8" id="KW-0460">Magnesium</keyword>
<proteinExistence type="predicted"/>
<evidence type="ECO:0000256" key="3">
    <source>
        <dbReference type="ARBA" id="ARBA00004322"/>
    </source>
</evidence>
<evidence type="ECO:0000256" key="4">
    <source>
        <dbReference type="ARBA" id="ARBA00022722"/>
    </source>
</evidence>
<dbReference type="GO" id="GO:0003697">
    <property type="term" value="F:single-stranded DNA binding"/>
    <property type="evidence" value="ECO:0007669"/>
    <property type="project" value="TreeGrafter"/>
</dbReference>
<evidence type="ECO:0000256" key="9">
    <source>
        <dbReference type="ARBA" id="ARBA00023204"/>
    </source>
</evidence>
<dbReference type="GO" id="GO:0004518">
    <property type="term" value="F:nuclease activity"/>
    <property type="evidence" value="ECO:0007669"/>
    <property type="project" value="UniProtKB-KW"/>
</dbReference>
<name>A0A2L2U598_9HYPO</name>
<evidence type="ECO:0000256" key="6">
    <source>
        <dbReference type="ARBA" id="ARBA00022763"/>
    </source>
</evidence>
<comment type="subcellular location">
    <subcellularLocation>
        <location evidence="3">Nucleus</location>
        <location evidence="3">PML body</location>
    </subcellularLocation>
</comment>
<keyword evidence="7" id="KW-0378">Hydrolase</keyword>
<dbReference type="AlphaFoldDB" id="A0A2L2U598"/>
<sequence>MAMQDTIEMGNSPSSVPWKADELWHQPFYVWATKNNEWQPVQSTEVSSGKMKVTKIAVYSWNIDFNLPHAKSRMNAALKHLEELTRQYRLEEDTAVIVNLQECVSSDLNTIGEKDWVREGFYRTDVDKSAWASGTYGTTTLINRRLDISSCFRVHYSATKMGRDALFVDVSLNSDGRKFRFCNTHLESLPLEPPLRPAQMRLIASHMHADDIADAIVTGDFNAIQPFDCSLHSDNNLKDAYLELGGEEGDGRGDDNGGYTWGQQASPRLRKLHGCSRLDKVFFRGDSLQLLQFERFGNDVEPDLDEKDIREEIVSGGFERPWITDHLGVKALFEVIV</sequence>
<evidence type="ECO:0000259" key="11">
    <source>
        <dbReference type="Pfam" id="PF03372"/>
    </source>
</evidence>
<evidence type="ECO:0000256" key="10">
    <source>
        <dbReference type="ARBA" id="ARBA00023242"/>
    </source>
</evidence>
<evidence type="ECO:0000256" key="8">
    <source>
        <dbReference type="ARBA" id="ARBA00022842"/>
    </source>
</evidence>
<keyword evidence="9" id="KW-0234">DNA repair</keyword>
<dbReference type="GO" id="GO:0046872">
    <property type="term" value="F:metal ion binding"/>
    <property type="evidence" value="ECO:0007669"/>
    <property type="project" value="UniProtKB-KW"/>
</dbReference>
<dbReference type="GO" id="GO:0006302">
    <property type="term" value="P:double-strand break repair"/>
    <property type="evidence" value="ECO:0007669"/>
    <property type="project" value="TreeGrafter"/>
</dbReference>
<dbReference type="PANTHER" id="PTHR15822:SF4">
    <property type="entry name" value="TYROSYL-DNA PHOSPHODIESTERASE 2"/>
    <property type="match status" value="1"/>
</dbReference>
<evidence type="ECO:0000256" key="2">
    <source>
        <dbReference type="ARBA" id="ARBA00001946"/>
    </source>
</evidence>
<dbReference type="Pfam" id="PF03372">
    <property type="entry name" value="Exo_endo_phos"/>
    <property type="match status" value="1"/>
</dbReference>
<dbReference type="CDD" id="cd09080">
    <property type="entry name" value="TDP2"/>
    <property type="match status" value="1"/>
</dbReference>
<comment type="cofactor">
    <cofactor evidence="2">
        <name>Mg(2+)</name>
        <dbReference type="ChEBI" id="CHEBI:18420"/>
    </cofactor>
</comment>
<comment type="cofactor">
    <cofactor evidence="1">
        <name>Mn(2+)</name>
        <dbReference type="ChEBI" id="CHEBI:29035"/>
    </cofactor>
</comment>
<keyword evidence="6" id="KW-0227">DNA damage</keyword>
<evidence type="ECO:0000313" key="12">
    <source>
        <dbReference type="EMBL" id="CEI70605.1"/>
    </source>
</evidence>
<dbReference type="PANTHER" id="PTHR15822">
    <property type="entry name" value="TRAF AND TNF RECEPTOR-ASSOCIATED PROTEIN"/>
    <property type="match status" value="1"/>
</dbReference>
<dbReference type="InterPro" id="IPR036691">
    <property type="entry name" value="Endo/exonu/phosph_ase_sf"/>
</dbReference>
<dbReference type="InterPro" id="IPR051547">
    <property type="entry name" value="TDP2-like"/>
</dbReference>
<dbReference type="GO" id="GO:0070260">
    <property type="term" value="F:5'-tyrosyl-DNA phosphodiesterase activity"/>
    <property type="evidence" value="ECO:0007669"/>
    <property type="project" value="TreeGrafter"/>
</dbReference>
<keyword evidence="13" id="KW-1185">Reference proteome</keyword>
<dbReference type="GO" id="GO:0005737">
    <property type="term" value="C:cytoplasm"/>
    <property type="evidence" value="ECO:0007669"/>
    <property type="project" value="TreeGrafter"/>
</dbReference>
<organism evidence="12 13">
    <name type="scientific">Fusarium venenatum</name>
    <dbReference type="NCBI Taxonomy" id="56646"/>
    <lineage>
        <taxon>Eukaryota</taxon>
        <taxon>Fungi</taxon>
        <taxon>Dikarya</taxon>
        <taxon>Ascomycota</taxon>
        <taxon>Pezizomycotina</taxon>
        <taxon>Sordariomycetes</taxon>
        <taxon>Hypocreomycetidae</taxon>
        <taxon>Hypocreales</taxon>
        <taxon>Nectriaceae</taxon>
        <taxon>Fusarium</taxon>
    </lineage>
</organism>
<keyword evidence="5" id="KW-0479">Metal-binding</keyword>
<evidence type="ECO:0000256" key="5">
    <source>
        <dbReference type="ARBA" id="ARBA00022723"/>
    </source>
</evidence>
<feature type="domain" description="Endonuclease/exonuclease/phosphatase" evidence="11">
    <location>
        <begin position="60"/>
        <end position="326"/>
    </location>
</feature>
<keyword evidence="4" id="KW-0540">Nuclease</keyword>
<evidence type="ECO:0000313" key="13">
    <source>
        <dbReference type="Proteomes" id="UP000245910"/>
    </source>
</evidence>
<dbReference type="InterPro" id="IPR005135">
    <property type="entry name" value="Endo/exonuclease/phosphatase"/>
</dbReference>
<dbReference type="EMBL" id="LN649231">
    <property type="protein sequence ID" value="CEI70605.1"/>
    <property type="molecule type" value="Genomic_DNA"/>
</dbReference>
<dbReference type="Gene3D" id="3.60.10.10">
    <property type="entry name" value="Endonuclease/exonuclease/phosphatase"/>
    <property type="match status" value="1"/>
</dbReference>
<evidence type="ECO:0000256" key="1">
    <source>
        <dbReference type="ARBA" id="ARBA00001936"/>
    </source>
</evidence>
<protein>
    <recommendedName>
        <fullName evidence="11">Endonuclease/exonuclease/phosphatase domain-containing protein</fullName>
    </recommendedName>
</protein>
<keyword evidence="10" id="KW-0539">Nucleus</keyword>
<reference evidence="13" key="1">
    <citation type="submission" date="2014-10" db="EMBL/GenBank/DDBJ databases">
        <authorList>
            <person name="King R."/>
        </authorList>
    </citation>
    <scope>NUCLEOTIDE SEQUENCE [LARGE SCALE GENOMIC DNA]</scope>
    <source>
        <strain evidence="13">A3/5</strain>
    </source>
</reference>
<dbReference type="SUPFAM" id="SSF56219">
    <property type="entry name" value="DNase I-like"/>
    <property type="match status" value="1"/>
</dbReference>